<comment type="caution">
    <text evidence="1">The sequence shown here is derived from an EMBL/GenBank/DDBJ whole genome shotgun (WGS) entry which is preliminary data.</text>
</comment>
<evidence type="ECO:0000313" key="1">
    <source>
        <dbReference type="EMBL" id="KAI9898618.1"/>
    </source>
</evidence>
<keyword evidence="2" id="KW-1185">Reference proteome</keyword>
<protein>
    <submittedName>
        <fullName evidence="1">Uncharacterized protein</fullName>
    </submittedName>
</protein>
<accession>A0ACC0UYM2</accession>
<proteinExistence type="predicted"/>
<gene>
    <name evidence="1" type="ORF">N3K66_006978</name>
</gene>
<reference evidence="1" key="1">
    <citation type="submission" date="2022-10" db="EMBL/GenBank/DDBJ databases">
        <title>Complete Genome of Trichothecium roseum strain YXFP-22015, a Plant Pathogen Isolated from Citrus.</title>
        <authorList>
            <person name="Wang Y."/>
            <person name="Zhu L."/>
        </authorList>
    </citation>
    <scope>NUCLEOTIDE SEQUENCE</scope>
    <source>
        <strain evidence="1">YXFP-22015</strain>
    </source>
</reference>
<name>A0ACC0UYM2_9HYPO</name>
<sequence>MIAPGPASATPAAPEPDPEPEYGAKSFDVFHRKYEKTFEGEVDIDGAPVTFRMAWGGTTAQGAIGISSDPSPKWKLLHSTSLRDMCACAACRDPSSGQKKFRTTRIPLDISVRDVRQSEQGLSFTFDRDVEGYEDGVHETTVPWSHVNEWIDRRLATPTPMAAVGERYPWTSGELGGDSGGGIRKFDFENYMKDDETMWNAVIDLRELGITIVKNVPRDEDAVVDITTRIANIRETLYGRTFDVRAKPDAENVAYTSEALDLHQDLLYLQVPPKIQVLHCIDNSCEGGESIFSDSYRAGRLLWLFRDRLGVQHLGNTRVPYAYDKFGHNYRTLRRVLATSKVSERLPPEFANVWWSPPFQGSVKMPVWNFHDWIQAARVLESLVADPAATWTYKLEEGECVLFDNVRVLHGRRAFQPEKGGARWLRGAYIAPDDFASRASQVPPELLREYRSGGRFGDVGDARRRFVKPWEEGNPEIAQVERMIDGVQTVNDTEPIVEDK</sequence>
<organism evidence="1 2">
    <name type="scientific">Trichothecium roseum</name>
    <dbReference type="NCBI Taxonomy" id="47278"/>
    <lineage>
        <taxon>Eukaryota</taxon>
        <taxon>Fungi</taxon>
        <taxon>Dikarya</taxon>
        <taxon>Ascomycota</taxon>
        <taxon>Pezizomycotina</taxon>
        <taxon>Sordariomycetes</taxon>
        <taxon>Hypocreomycetidae</taxon>
        <taxon>Hypocreales</taxon>
        <taxon>Hypocreales incertae sedis</taxon>
        <taxon>Trichothecium</taxon>
    </lineage>
</organism>
<evidence type="ECO:0000313" key="2">
    <source>
        <dbReference type="Proteomes" id="UP001163324"/>
    </source>
</evidence>
<dbReference type="Proteomes" id="UP001163324">
    <property type="component" value="Chromosome 6"/>
</dbReference>
<dbReference type="EMBL" id="CM047945">
    <property type="protein sequence ID" value="KAI9898618.1"/>
    <property type="molecule type" value="Genomic_DNA"/>
</dbReference>